<dbReference type="PANTHER" id="PTHR30038:SF0">
    <property type="entry name" value="TUNGSTEN-CONTAINING ALDEHYDE FERREDOXIN OXIDOREDUCTASE"/>
    <property type="match status" value="1"/>
</dbReference>
<dbReference type="AlphaFoldDB" id="A0A9W6FY89"/>
<protein>
    <submittedName>
        <fullName evidence="4">Aldehyde ferredoxin oxidoreductase</fullName>
    </submittedName>
</protein>
<comment type="cofactor">
    <cofactor evidence="2">
        <name>tungstopterin</name>
        <dbReference type="ChEBI" id="CHEBI:30402"/>
    </cofactor>
</comment>
<dbReference type="InterPro" id="IPR051919">
    <property type="entry name" value="W-dependent_AOR"/>
</dbReference>
<comment type="caution">
    <text evidence="4">The sequence shown here is derived from an EMBL/GenBank/DDBJ whole genome shotgun (WGS) entry which is preliminary data.</text>
</comment>
<evidence type="ECO:0000256" key="1">
    <source>
        <dbReference type="ARBA" id="ARBA00023002"/>
    </source>
</evidence>
<evidence type="ECO:0000313" key="4">
    <source>
        <dbReference type="EMBL" id="GLI36983.1"/>
    </source>
</evidence>
<accession>A0A9W6FY89</accession>
<proteinExistence type="predicted"/>
<dbReference type="GO" id="GO:0051536">
    <property type="term" value="F:iron-sulfur cluster binding"/>
    <property type="evidence" value="ECO:0007669"/>
    <property type="project" value="InterPro"/>
</dbReference>
<gene>
    <name evidence="4" type="ORF">GHYDROH2_04840</name>
</gene>
<dbReference type="PANTHER" id="PTHR30038">
    <property type="entry name" value="ALDEHYDE FERREDOXIN OXIDOREDUCTASE"/>
    <property type="match status" value="1"/>
</dbReference>
<dbReference type="InterPro" id="IPR036021">
    <property type="entry name" value="Tungsten_al_ferr_oxy-like_C"/>
</dbReference>
<dbReference type="SUPFAM" id="SSF48310">
    <property type="entry name" value="Aldehyde ferredoxin oxidoreductase, C-terminal domains"/>
    <property type="match status" value="1"/>
</dbReference>
<feature type="domain" description="Aldehyde ferredoxin oxidoreductase N-terminal" evidence="3">
    <location>
        <begin position="8"/>
        <end position="222"/>
    </location>
</feature>
<dbReference type="EMBL" id="BSDS01000001">
    <property type="protein sequence ID" value="GLI36983.1"/>
    <property type="molecule type" value="Genomic_DNA"/>
</dbReference>
<evidence type="ECO:0000313" key="5">
    <source>
        <dbReference type="Proteomes" id="UP001144352"/>
    </source>
</evidence>
<dbReference type="InterPro" id="IPR013983">
    <property type="entry name" value="Ald_Fedxn_OxRdtase_N"/>
</dbReference>
<dbReference type="Gene3D" id="3.60.9.10">
    <property type="entry name" value="Aldehyde ferredoxin oxidoreductase, N-terminal domain"/>
    <property type="match status" value="1"/>
</dbReference>
<dbReference type="InterPro" id="IPR013985">
    <property type="entry name" value="Ald_Fedxn_OxRdtase_dom3"/>
</dbReference>
<dbReference type="GO" id="GO:0016625">
    <property type="term" value="F:oxidoreductase activity, acting on the aldehyde or oxo group of donors, iron-sulfur protein as acceptor"/>
    <property type="evidence" value="ECO:0007669"/>
    <property type="project" value="InterPro"/>
</dbReference>
<organism evidence="4 5">
    <name type="scientific">Geobacter hydrogenophilus</name>
    <dbReference type="NCBI Taxonomy" id="40983"/>
    <lineage>
        <taxon>Bacteria</taxon>
        <taxon>Pseudomonadati</taxon>
        <taxon>Thermodesulfobacteriota</taxon>
        <taxon>Desulfuromonadia</taxon>
        <taxon>Geobacterales</taxon>
        <taxon>Geobacteraceae</taxon>
        <taxon>Geobacter</taxon>
    </lineage>
</organism>
<evidence type="ECO:0000256" key="2">
    <source>
        <dbReference type="ARBA" id="ARBA00049934"/>
    </source>
</evidence>
<reference evidence="4" key="1">
    <citation type="submission" date="2022-12" db="EMBL/GenBank/DDBJ databases">
        <title>Reference genome sequencing for broad-spectrum identification of bacterial and archaeal isolates by mass spectrometry.</title>
        <authorList>
            <person name="Sekiguchi Y."/>
            <person name="Tourlousse D.M."/>
        </authorList>
    </citation>
    <scope>NUCLEOTIDE SEQUENCE</scope>
    <source>
        <strain evidence="4">H2</strain>
    </source>
</reference>
<name>A0A9W6FY89_9BACT</name>
<evidence type="ECO:0000259" key="3">
    <source>
        <dbReference type="SMART" id="SM00790"/>
    </source>
</evidence>
<dbReference type="Pfam" id="PF02730">
    <property type="entry name" value="AFOR_N"/>
    <property type="match status" value="1"/>
</dbReference>
<dbReference type="SMART" id="SM00790">
    <property type="entry name" value="AFOR_N"/>
    <property type="match status" value="1"/>
</dbReference>
<dbReference type="GO" id="GO:0009055">
    <property type="term" value="F:electron transfer activity"/>
    <property type="evidence" value="ECO:0007669"/>
    <property type="project" value="InterPro"/>
</dbReference>
<keyword evidence="1" id="KW-0560">Oxidoreductase</keyword>
<dbReference type="Gene3D" id="1.10.599.10">
    <property type="entry name" value="Aldehyde Ferredoxin Oxidoreductase Protein, subunit A, domain 3"/>
    <property type="match status" value="1"/>
</dbReference>
<keyword evidence="5" id="KW-1185">Reference proteome</keyword>
<sequence>MMSGKPGYHGVILNIDLSTGKSEKVAIPPEDLARFVGGQGLGMKILWDRLKKPGVNPLSPENPLIFMPGPFSGLPVPSSSRTCVVTKSPITSPVESDYPHASTVSYSNMGGFFGPEIRFAGYDGLVITGKASELSYVVIDDDKVEIREGKRFKGMRTDAFDKVFLDALGDRRFKTVYIGPAGEKLVPYSSILHTAGRAAGRGGMGCIMGSKNLKAIAVKGSGQPGVADHKRFLAALEKARSALFGSAYAKSWAEQGTARAIVANSNAGTEAVRNYREGTFLEADKIGGDAARRDVWVKDIACYCCPLACKKSGTTKGKYGGIVHDGPEYETGVMLGSNLLISDMPGLLKAITTLDDLGLDQISTGNVIGFLMEAYEKGLIDRSFLDGIDLKWGSVDATLAMIEKIAAKDGVGALAAEGVRALSWHIGKGSEKFAIQVKGLELAAHNIQANQPRGLSYVTASRGACHMSGDNIAMQNRRAMLDSTGMCFFPTFEPALEEPMLSLLSAITGHEYDKAEFEKTGERIFNLEKLFNYREGFRRADDRLPDRFFEDAFTIGPKKGSVLDREQFDAMLTQYYKDRGWDSETTKPGKAKLQELGLDSI</sequence>
<dbReference type="Pfam" id="PF01314">
    <property type="entry name" value="AFOR_C"/>
    <property type="match status" value="1"/>
</dbReference>
<dbReference type="SUPFAM" id="SSF56228">
    <property type="entry name" value="Aldehyde ferredoxin oxidoreductase, N-terminal domain"/>
    <property type="match status" value="1"/>
</dbReference>
<dbReference type="InterPro" id="IPR001203">
    <property type="entry name" value="OxRdtase_Ald_Fedxn_C"/>
</dbReference>
<dbReference type="Proteomes" id="UP001144352">
    <property type="component" value="Unassembled WGS sequence"/>
</dbReference>
<dbReference type="InterPro" id="IPR036503">
    <property type="entry name" value="Ald_Fedxn_OxRdtase_N_sf"/>
</dbReference>